<dbReference type="EMBL" id="LT558136">
    <property type="protein sequence ID" value="SAM85920.1"/>
    <property type="molecule type" value="Genomic_DNA"/>
</dbReference>
<name>A0A1K0HLA6_9BASI</name>
<organism evidence="1 2">
    <name type="scientific">Ustilago bromivora</name>
    <dbReference type="NCBI Taxonomy" id="307758"/>
    <lineage>
        <taxon>Eukaryota</taxon>
        <taxon>Fungi</taxon>
        <taxon>Dikarya</taxon>
        <taxon>Basidiomycota</taxon>
        <taxon>Ustilaginomycotina</taxon>
        <taxon>Ustilaginomycetes</taxon>
        <taxon>Ustilaginales</taxon>
        <taxon>Ustilaginaceae</taxon>
        <taxon>Ustilago</taxon>
    </lineage>
</organism>
<accession>A0A1K0HLA6</accession>
<proteinExistence type="predicted"/>
<reference evidence="2" key="1">
    <citation type="submission" date="2016-04" db="EMBL/GenBank/DDBJ databases">
        <authorList>
            <person name="Guldener U."/>
            <person name="Guldener U."/>
        </authorList>
    </citation>
    <scope>NUCLEOTIDE SEQUENCE [LARGE SCALE GENOMIC DNA]</scope>
    <source>
        <strain evidence="2">UB2112</strain>
    </source>
</reference>
<dbReference type="Proteomes" id="UP000179920">
    <property type="component" value="Chromosome XX"/>
</dbReference>
<protein>
    <submittedName>
        <fullName evidence="1">Uncharacterized protein</fullName>
    </submittedName>
</protein>
<gene>
    <name evidence="1" type="ORF">UBRO_20936</name>
</gene>
<sequence length="229" mass="25682">MLNPDYSLYNYFVKLIEDLLPHLPDMVQGHYHRLINNNTYGTPKEPKVGLVFKYTNRTNIKQVMTPLTIMIECVTTLYYVMHDLGPFHNRFELEWQMRACVTSSIANKKQDATCILHFMIEDPMDLEVELDVASPEGPMDLEAELDVTSSEGGNTMQDSTMDKASDLEEELDIASSEGEMSCLLQQVMVSSSLARALSMLRLVIVDSPPHRPLPPVMGPDGCAGRTGII</sequence>
<evidence type="ECO:0000313" key="2">
    <source>
        <dbReference type="Proteomes" id="UP000179920"/>
    </source>
</evidence>
<evidence type="ECO:0000313" key="1">
    <source>
        <dbReference type="EMBL" id="SAM85920.1"/>
    </source>
</evidence>
<dbReference type="AlphaFoldDB" id="A0A1K0HLA6"/>